<name>A0A1D7U160_9HYPH</name>
<evidence type="ECO:0000256" key="1">
    <source>
        <dbReference type="HAMAP-Rule" id="MF_00775"/>
    </source>
</evidence>
<dbReference type="Proteomes" id="UP000094969">
    <property type="component" value="Chromosome"/>
</dbReference>
<sequence>MSLQSRHLFTLLITLHPPLDLGRTPAGGRRIFPVSGGHFRGERLNGAVSPMIGSDLLLARADGTFQQDVRLLLVADDGDLILMTYRGVRRAPDAVDERLGRGETVDASEYYLRTTPYFETAAPAHAWLNGIVAVAMGGRCPGGVEYDVFEVL</sequence>
<proteinExistence type="inferred from homology"/>
<dbReference type="STRING" id="1526658.BHK69_12100"/>
<gene>
    <name evidence="2" type="ORF">BHK69_12100</name>
</gene>
<dbReference type="RefSeq" id="WP_069690321.1">
    <property type="nucleotide sequence ID" value="NZ_CP017147.1"/>
</dbReference>
<comment type="similarity">
    <text evidence="1">Belongs to the UPF0311 family.</text>
</comment>
<dbReference type="HAMAP" id="MF_00775">
    <property type="entry name" value="UPF0311"/>
    <property type="match status" value="1"/>
</dbReference>
<organism evidence="2 3">
    <name type="scientific">Bosea vaviloviae</name>
    <dbReference type="NCBI Taxonomy" id="1526658"/>
    <lineage>
        <taxon>Bacteria</taxon>
        <taxon>Pseudomonadati</taxon>
        <taxon>Pseudomonadota</taxon>
        <taxon>Alphaproteobacteria</taxon>
        <taxon>Hyphomicrobiales</taxon>
        <taxon>Boseaceae</taxon>
        <taxon>Bosea</taxon>
    </lineage>
</organism>
<dbReference type="Gene3D" id="2.40.160.20">
    <property type="match status" value="1"/>
</dbReference>
<dbReference type="OrthoDB" id="5294829at2"/>
<dbReference type="Pfam" id="PF11578">
    <property type="entry name" value="DUF3237"/>
    <property type="match status" value="1"/>
</dbReference>
<keyword evidence="3" id="KW-1185">Reference proteome</keyword>
<accession>A0A1D7U160</accession>
<dbReference type="InterPro" id="IPR020915">
    <property type="entry name" value="UPF0311"/>
</dbReference>
<protein>
    <recommendedName>
        <fullName evidence="1">UPF0311 protein BHK69_12100</fullName>
    </recommendedName>
</protein>
<dbReference type="KEGG" id="bvv:BHK69_12100"/>
<dbReference type="PANTHER" id="PTHR37315:SF1">
    <property type="entry name" value="UPF0311 PROTEIN BLR7842"/>
    <property type="match status" value="1"/>
</dbReference>
<dbReference type="PANTHER" id="PTHR37315">
    <property type="entry name" value="UPF0311 PROTEIN BLR7842"/>
    <property type="match status" value="1"/>
</dbReference>
<evidence type="ECO:0000313" key="3">
    <source>
        <dbReference type="Proteomes" id="UP000094969"/>
    </source>
</evidence>
<dbReference type="AlphaFoldDB" id="A0A1D7U160"/>
<reference evidence="2 3" key="1">
    <citation type="journal article" date="2015" name="Antonie Van Leeuwenhoek">
        <title>Bosea vaviloviae sp. nov., a new species of slow-growing rhizobia isolated from nodules of the relict species Vavilovia formosa (Stev.) Fed.</title>
        <authorList>
            <person name="Safronova V.I."/>
            <person name="Kuznetsova I.G."/>
            <person name="Sazanova A.L."/>
            <person name="Kimeklis A.K."/>
            <person name="Belimov A.A."/>
            <person name="Andronov E.E."/>
            <person name="Pinaev A.G."/>
            <person name="Chizhevskaya E.P."/>
            <person name="Pukhaev A.R."/>
            <person name="Popov K.P."/>
            <person name="Willems A."/>
            <person name="Tikhonovich I.A."/>
        </authorList>
    </citation>
    <scope>NUCLEOTIDE SEQUENCE [LARGE SCALE GENOMIC DNA]</scope>
    <source>
        <strain evidence="2 3">Vaf18</strain>
    </source>
</reference>
<dbReference type="EMBL" id="CP017147">
    <property type="protein sequence ID" value="AOO81106.1"/>
    <property type="molecule type" value="Genomic_DNA"/>
</dbReference>
<evidence type="ECO:0000313" key="2">
    <source>
        <dbReference type="EMBL" id="AOO81106.1"/>
    </source>
</evidence>